<dbReference type="OrthoDB" id="2146076at2"/>
<dbReference type="EMBL" id="NGJZ01000001">
    <property type="protein sequence ID" value="RSU08701.1"/>
    <property type="molecule type" value="Genomic_DNA"/>
</dbReference>
<evidence type="ECO:0008006" key="3">
    <source>
        <dbReference type="Google" id="ProtNLM"/>
    </source>
</evidence>
<proteinExistence type="predicted"/>
<sequence>MRPNLGYYVQKINDLITETEKTGEAMHPYFEEVRQSLDEKKTISADKIAEVEKEFQKGLAKYLELSQAITALQPPVKVIGIHKKLEKSFQNYVAGCKEMTASLDAENGSIDEVAFNQSEEKQDQATEVISFCIQKMTTTLMK</sequence>
<keyword evidence="2" id="KW-1185">Reference proteome</keyword>
<evidence type="ECO:0000313" key="2">
    <source>
        <dbReference type="Proteomes" id="UP000288669"/>
    </source>
</evidence>
<name>A0A430AKR1_9ENTE</name>
<protein>
    <recommendedName>
        <fullName evidence="3">Chemotaxis protein</fullName>
    </recommendedName>
</protein>
<reference evidence="1 2" key="1">
    <citation type="submission" date="2017-05" db="EMBL/GenBank/DDBJ databases">
        <title>Vagococcus spp. assemblies.</title>
        <authorList>
            <person name="Gulvik C.A."/>
        </authorList>
    </citation>
    <scope>NUCLEOTIDE SEQUENCE [LARGE SCALE GENOMIC DNA]</scope>
    <source>
        <strain evidence="1 2">DSM 24756</strain>
    </source>
</reference>
<dbReference type="Proteomes" id="UP000288669">
    <property type="component" value="Unassembled WGS sequence"/>
</dbReference>
<dbReference type="RefSeq" id="WP_126823552.1">
    <property type="nucleotide sequence ID" value="NZ_JBHLWU010000001.1"/>
</dbReference>
<gene>
    <name evidence="1" type="ORF">CBF30_05605</name>
</gene>
<accession>A0A430AKR1</accession>
<comment type="caution">
    <text evidence="1">The sequence shown here is derived from an EMBL/GenBank/DDBJ whole genome shotgun (WGS) entry which is preliminary data.</text>
</comment>
<dbReference type="AlphaFoldDB" id="A0A430AKR1"/>
<evidence type="ECO:0000313" key="1">
    <source>
        <dbReference type="EMBL" id="RSU08701.1"/>
    </source>
</evidence>
<organism evidence="1 2">
    <name type="scientific">Vagococcus entomophilus</name>
    <dbReference type="NCBI Taxonomy" id="1160095"/>
    <lineage>
        <taxon>Bacteria</taxon>
        <taxon>Bacillati</taxon>
        <taxon>Bacillota</taxon>
        <taxon>Bacilli</taxon>
        <taxon>Lactobacillales</taxon>
        <taxon>Enterococcaceae</taxon>
        <taxon>Vagococcus</taxon>
    </lineage>
</organism>